<accession>A0ABD1IMT9</accession>
<keyword evidence="1" id="KW-0732">Signal</keyword>
<dbReference type="EMBL" id="JBHFQA010000524">
    <property type="protein sequence ID" value="KAL2076322.1"/>
    <property type="molecule type" value="Genomic_DNA"/>
</dbReference>
<evidence type="ECO:0000313" key="2">
    <source>
        <dbReference type="EMBL" id="KAL2076322.1"/>
    </source>
</evidence>
<evidence type="ECO:0000256" key="1">
    <source>
        <dbReference type="SAM" id="SignalP"/>
    </source>
</evidence>
<feature type="signal peptide" evidence="1">
    <location>
        <begin position="1"/>
        <end position="18"/>
    </location>
</feature>
<reference evidence="2 3" key="1">
    <citation type="submission" date="2024-09" db="EMBL/GenBank/DDBJ databases">
        <title>A chromosome-level genome assembly of Gray's grenadier anchovy, Coilia grayii.</title>
        <authorList>
            <person name="Fu Z."/>
        </authorList>
    </citation>
    <scope>NUCLEOTIDE SEQUENCE [LARGE SCALE GENOMIC DNA]</scope>
    <source>
        <strain evidence="2">G4</strain>
        <tissue evidence="2">Muscle</tissue>
    </source>
</reference>
<protein>
    <recommendedName>
        <fullName evidence="4">RING-type domain-containing protein</fullName>
    </recommendedName>
</protein>
<organism evidence="2 3">
    <name type="scientific">Coilia grayii</name>
    <name type="common">Gray's grenadier anchovy</name>
    <dbReference type="NCBI Taxonomy" id="363190"/>
    <lineage>
        <taxon>Eukaryota</taxon>
        <taxon>Metazoa</taxon>
        <taxon>Chordata</taxon>
        <taxon>Craniata</taxon>
        <taxon>Vertebrata</taxon>
        <taxon>Euteleostomi</taxon>
        <taxon>Actinopterygii</taxon>
        <taxon>Neopterygii</taxon>
        <taxon>Teleostei</taxon>
        <taxon>Clupei</taxon>
        <taxon>Clupeiformes</taxon>
        <taxon>Clupeoidei</taxon>
        <taxon>Engraulidae</taxon>
        <taxon>Coilinae</taxon>
        <taxon>Coilia</taxon>
    </lineage>
</organism>
<gene>
    <name evidence="2" type="ORF">ACEWY4_028074</name>
</gene>
<keyword evidence="3" id="KW-1185">Reference proteome</keyword>
<name>A0ABD1IMT9_9TELE</name>
<evidence type="ECO:0000313" key="3">
    <source>
        <dbReference type="Proteomes" id="UP001591681"/>
    </source>
</evidence>
<evidence type="ECO:0008006" key="4">
    <source>
        <dbReference type="Google" id="ProtNLM"/>
    </source>
</evidence>
<comment type="caution">
    <text evidence="2">The sequence shown here is derived from an EMBL/GenBank/DDBJ whole genome shotgun (WGS) entry which is preliminary data.</text>
</comment>
<dbReference type="SUPFAM" id="SSF57850">
    <property type="entry name" value="RING/U-box"/>
    <property type="match status" value="1"/>
</dbReference>
<feature type="chain" id="PRO_5044824075" description="RING-type domain-containing protein" evidence="1">
    <location>
        <begin position="19"/>
        <end position="247"/>
    </location>
</feature>
<proteinExistence type="predicted"/>
<dbReference type="Gene3D" id="3.30.40.10">
    <property type="entry name" value="Zinc/RING finger domain, C3HC4 (zinc finger)"/>
    <property type="match status" value="1"/>
</dbReference>
<dbReference type="AlphaFoldDB" id="A0ABD1IMT9"/>
<sequence length="247" mass="27391">MQKTLVLVDVYVLFCTLCIHRSLHVALDLNDGKPIPSQTIVIRFKEAEATVSGVVNKAMEALGNDEPIILTDSQGNQILESSGTTGSVYWKQNSRKIFVVKEAVFNQQREQRDRAKRRRSSPRDDELACLQEISEKTEDVLLTAQGLGGVAASLRCLTQLGNATKCLMVSAQQTEELKTFLNCLVCKGPMDNPVFTSCCSSLIGCWACVEHWCQTSSTCLKCRAESFTLYRVNGLAEVFAIFRDIIV</sequence>
<dbReference type="Proteomes" id="UP001591681">
    <property type="component" value="Unassembled WGS sequence"/>
</dbReference>
<dbReference type="InterPro" id="IPR013083">
    <property type="entry name" value="Znf_RING/FYVE/PHD"/>
</dbReference>